<dbReference type="OrthoDB" id="3871583at2"/>
<evidence type="ECO:0000313" key="2">
    <source>
        <dbReference type="Proteomes" id="UP000269438"/>
    </source>
</evidence>
<sequence>MEPAHVAAEWSGYAERLPVAEAHEILESWDALWAPADLVFPAFFWLFGDPMRWDSMHRSGRTRRRWIGWDSPLNLPPALPEPWAMTLRTSELATALALGQALRPTDSSATFAELLALEAPLHEYSVRLAALDLAWAIIPRTGSLIESNTCDNRHRAEAHGTEQCASFAPLTYSAAELAPRAITLFHEWQDPRRYRLRRFRIETHARTTDVATLGVIAVSALLQHTPYTLALVRPGQLWHPAPGDPWREVRTLVERYPGWNYASDLK</sequence>
<dbReference type="RefSeq" id="WP_121687643.1">
    <property type="nucleotide sequence ID" value="NZ_RCUY01000002.1"/>
</dbReference>
<evidence type="ECO:0000313" key="1">
    <source>
        <dbReference type="EMBL" id="RLP84023.1"/>
    </source>
</evidence>
<reference evidence="1 2" key="1">
    <citation type="submission" date="2018-10" db="EMBL/GenBank/DDBJ databases">
        <authorList>
            <person name="Li J."/>
        </authorList>
    </citation>
    <scope>NUCLEOTIDE SEQUENCE [LARGE SCALE GENOMIC DNA]</scope>
    <source>
        <strain evidence="1 2">JCM 11654</strain>
    </source>
</reference>
<organism evidence="1 2">
    <name type="scientific">Mycetocola lacteus</name>
    <dbReference type="NCBI Taxonomy" id="76637"/>
    <lineage>
        <taxon>Bacteria</taxon>
        <taxon>Bacillati</taxon>
        <taxon>Actinomycetota</taxon>
        <taxon>Actinomycetes</taxon>
        <taxon>Micrococcales</taxon>
        <taxon>Microbacteriaceae</taxon>
        <taxon>Mycetocola</taxon>
    </lineage>
</organism>
<gene>
    <name evidence="1" type="ORF">D9V34_04275</name>
</gene>
<dbReference type="AlphaFoldDB" id="A0A3L7AU37"/>
<comment type="caution">
    <text evidence="1">The sequence shown here is derived from an EMBL/GenBank/DDBJ whole genome shotgun (WGS) entry which is preliminary data.</text>
</comment>
<accession>A0A3L7AU37</accession>
<name>A0A3L7AU37_9MICO</name>
<keyword evidence="2" id="KW-1185">Reference proteome</keyword>
<proteinExistence type="predicted"/>
<dbReference type="Proteomes" id="UP000269438">
    <property type="component" value="Unassembled WGS sequence"/>
</dbReference>
<protein>
    <submittedName>
        <fullName evidence="1">Uncharacterized protein</fullName>
    </submittedName>
</protein>
<dbReference type="EMBL" id="RCUY01000002">
    <property type="protein sequence ID" value="RLP84023.1"/>
    <property type="molecule type" value="Genomic_DNA"/>
</dbReference>